<evidence type="ECO:0000256" key="1">
    <source>
        <dbReference type="SAM" id="SignalP"/>
    </source>
</evidence>
<sequence>MRRTLVAALMFALAATAAPAHAAVDRPVPAPVPTQPSLVLDRAEAALDGRVPGDHRPEATLALRDLFVSLPALRGDDRAHAERILARPTDGNQDPYGDGYKARSTRKCSDTICVHRVKRTADKASGRFASTTLRVLKKVWRAEVGRLGYRRPVKDGRLGGRGGKFDVYLKELGSQGLYGYCAPEYRVRDHPRLANAYCVLDNDFARSQYGGKPVDTLRVTAAHEFFHAIQFGYDYREDPWLMEATATWIEERFADDVNDNRQYLREGQVRLTHVPLDTFDRDRSFQYGNWTFFEYLSMRFGNGVVKRIWKGAGELRGDGGKYSLQAVRRALPDRVSLPDLYARYAAANATPGRSYPEGSSWPTPDWAGGGRLGRGDVASGRVRISHLAAHHFRLTPEAELDRSRFRLKVSVDGPARKTSPRMVLVRLTPGGDVVTTEVALDKAGEGSATVPFNTLRTERLFAVAVNASTRFECGSHGTRYSCRGKPRDERKLFALRFKVVSRR</sequence>
<gene>
    <name evidence="2" type="ORF">ACFSDE_16055</name>
</gene>
<keyword evidence="3" id="KW-1185">Reference proteome</keyword>
<name>A0ABW4TNT8_9ACTN</name>
<dbReference type="Proteomes" id="UP001597351">
    <property type="component" value="Unassembled WGS sequence"/>
</dbReference>
<keyword evidence="2" id="KW-0645">Protease</keyword>
<evidence type="ECO:0000313" key="2">
    <source>
        <dbReference type="EMBL" id="MFD1948317.1"/>
    </source>
</evidence>
<evidence type="ECO:0000313" key="3">
    <source>
        <dbReference type="Proteomes" id="UP001597351"/>
    </source>
</evidence>
<accession>A0ABW4TNT8</accession>
<dbReference type="EMBL" id="JBHUGD010000003">
    <property type="protein sequence ID" value="MFD1948317.1"/>
    <property type="molecule type" value="Genomic_DNA"/>
</dbReference>
<dbReference type="RefSeq" id="WP_343920251.1">
    <property type="nucleotide sequence ID" value="NZ_BAAAJT010000002.1"/>
</dbReference>
<keyword evidence="1" id="KW-0732">Signal</keyword>
<feature type="signal peptide" evidence="1">
    <location>
        <begin position="1"/>
        <end position="22"/>
    </location>
</feature>
<keyword evidence="2" id="KW-0482">Metalloprotease</keyword>
<dbReference type="NCBIfam" id="NF045524">
    <property type="entry name" value="MXAN_6640_HExxH"/>
    <property type="match status" value="1"/>
</dbReference>
<organism evidence="2 3">
    <name type="scientific">Nocardioides aestuarii</name>
    <dbReference type="NCBI Taxonomy" id="252231"/>
    <lineage>
        <taxon>Bacteria</taxon>
        <taxon>Bacillati</taxon>
        <taxon>Actinomycetota</taxon>
        <taxon>Actinomycetes</taxon>
        <taxon>Propionibacteriales</taxon>
        <taxon>Nocardioidaceae</taxon>
        <taxon>Nocardioides</taxon>
    </lineage>
</organism>
<feature type="chain" id="PRO_5047344634" evidence="1">
    <location>
        <begin position="23"/>
        <end position="503"/>
    </location>
</feature>
<keyword evidence="2" id="KW-0378">Hydrolase</keyword>
<comment type="caution">
    <text evidence="2">The sequence shown here is derived from an EMBL/GenBank/DDBJ whole genome shotgun (WGS) entry which is preliminary data.</text>
</comment>
<proteinExistence type="predicted"/>
<reference evidence="3" key="1">
    <citation type="journal article" date="2019" name="Int. J. Syst. Evol. Microbiol.">
        <title>The Global Catalogue of Microorganisms (GCM) 10K type strain sequencing project: providing services to taxonomists for standard genome sequencing and annotation.</title>
        <authorList>
            <consortium name="The Broad Institute Genomics Platform"/>
            <consortium name="The Broad Institute Genome Sequencing Center for Infectious Disease"/>
            <person name="Wu L."/>
            <person name="Ma J."/>
        </authorList>
    </citation>
    <scope>NUCLEOTIDE SEQUENCE [LARGE SCALE GENOMIC DNA]</scope>
    <source>
        <strain evidence="3">CGMCC 1.12477</strain>
    </source>
</reference>
<dbReference type="GO" id="GO:0008237">
    <property type="term" value="F:metallopeptidase activity"/>
    <property type="evidence" value="ECO:0007669"/>
    <property type="project" value="UniProtKB-KW"/>
</dbReference>
<protein>
    <submittedName>
        <fullName evidence="2">MXAN_6640 family putative metalloprotease</fullName>
    </submittedName>
</protein>